<evidence type="ECO:0000256" key="3">
    <source>
        <dbReference type="ARBA" id="ARBA00023123"/>
    </source>
</evidence>
<evidence type="ECO:0000313" key="9">
    <source>
        <dbReference type="Proteomes" id="UP000784294"/>
    </source>
</evidence>
<dbReference type="InterPro" id="IPR027417">
    <property type="entry name" value="P-loop_NTPase"/>
</dbReference>
<feature type="domain" description="Myosin motor" evidence="7">
    <location>
        <begin position="1"/>
        <end position="168"/>
    </location>
</feature>
<keyword evidence="2" id="KW-0067">ATP-binding</keyword>
<proteinExistence type="inferred from homology"/>
<gene>
    <name evidence="8" type="ORF">PXEA_LOCUS31046</name>
</gene>
<keyword evidence="3 5" id="KW-0518">Myosin</keyword>
<dbReference type="EMBL" id="CAAALY010255480">
    <property type="protein sequence ID" value="VEL37606.1"/>
    <property type="molecule type" value="Genomic_DNA"/>
</dbReference>
<dbReference type="Gene3D" id="3.40.850.10">
    <property type="entry name" value="Kinesin motor domain"/>
    <property type="match status" value="1"/>
</dbReference>
<protein>
    <recommendedName>
        <fullName evidence="7">Myosin motor domain-containing protein</fullName>
    </recommendedName>
</protein>
<dbReference type="PROSITE" id="PS51456">
    <property type="entry name" value="MYOSIN_MOTOR"/>
    <property type="match status" value="1"/>
</dbReference>
<dbReference type="AlphaFoldDB" id="A0A3S5BSF6"/>
<dbReference type="GO" id="GO:0016459">
    <property type="term" value="C:myosin complex"/>
    <property type="evidence" value="ECO:0007669"/>
    <property type="project" value="UniProtKB-KW"/>
</dbReference>
<dbReference type="SUPFAM" id="SSF52540">
    <property type="entry name" value="P-loop containing nucleoside triphosphate hydrolases"/>
    <property type="match status" value="1"/>
</dbReference>
<reference evidence="8" key="1">
    <citation type="submission" date="2018-11" db="EMBL/GenBank/DDBJ databases">
        <authorList>
            <consortium name="Pathogen Informatics"/>
        </authorList>
    </citation>
    <scope>NUCLEOTIDE SEQUENCE</scope>
</reference>
<evidence type="ECO:0000256" key="4">
    <source>
        <dbReference type="ARBA" id="ARBA00023175"/>
    </source>
</evidence>
<evidence type="ECO:0000259" key="7">
    <source>
        <dbReference type="PROSITE" id="PS51456"/>
    </source>
</evidence>
<comment type="similarity">
    <text evidence="5">Belongs to the TRAFAC class myosin-kinesin ATPase superfamily. Myosin family.</text>
</comment>
<evidence type="ECO:0000256" key="5">
    <source>
        <dbReference type="PROSITE-ProRule" id="PRU00782"/>
    </source>
</evidence>
<accession>A0A3S5BSF6</accession>
<sequence length="168" mass="18463">MKPLPYLDDRNHIRFCSFLPSTYQSAPLSSDTAIQAMNTILDAFTCTRTLLNVNASRAIRLHSLEFTVVSSTTDAAGPNASREETSVSAPMATGGHSSSSYTSTNRQDRQRCRRLAVCGLTTQLLMLERSRVTRRPEGEPTFHVFYYFLAGLDETTSLSSASGVDENA</sequence>
<comment type="caution">
    <text evidence="8">The sequence shown here is derived from an EMBL/GenBank/DDBJ whole genome shotgun (WGS) entry which is preliminary data.</text>
</comment>
<name>A0A3S5BSF6_9PLAT</name>
<dbReference type="OrthoDB" id="2914378at2759"/>
<evidence type="ECO:0000256" key="2">
    <source>
        <dbReference type="ARBA" id="ARBA00022840"/>
    </source>
</evidence>
<dbReference type="GO" id="GO:0003774">
    <property type="term" value="F:cytoskeletal motor activity"/>
    <property type="evidence" value="ECO:0007669"/>
    <property type="project" value="InterPro"/>
</dbReference>
<keyword evidence="1" id="KW-0547">Nucleotide-binding</keyword>
<comment type="caution">
    <text evidence="5">Lacks conserved residue(s) required for the propagation of feature annotation.</text>
</comment>
<dbReference type="Proteomes" id="UP000784294">
    <property type="component" value="Unassembled WGS sequence"/>
</dbReference>
<keyword evidence="9" id="KW-1185">Reference proteome</keyword>
<evidence type="ECO:0000313" key="8">
    <source>
        <dbReference type="EMBL" id="VEL37606.1"/>
    </source>
</evidence>
<feature type="region of interest" description="Disordered" evidence="6">
    <location>
        <begin position="73"/>
        <end position="108"/>
    </location>
</feature>
<dbReference type="GO" id="GO:0003779">
    <property type="term" value="F:actin binding"/>
    <property type="evidence" value="ECO:0007669"/>
    <property type="project" value="UniProtKB-KW"/>
</dbReference>
<evidence type="ECO:0000256" key="1">
    <source>
        <dbReference type="ARBA" id="ARBA00022741"/>
    </source>
</evidence>
<dbReference type="GO" id="GO:0005524">
    <property type="term" value="F:ATP binding"/>
    <property type="evidence" value="ECO:0007669"/>
    <property type="project" value="UniProtKB-KW"/>
</dbReference>
<dbReference type="InterPro" id="IPR036961">
    <property type="entry name" value="Kinesin_motor_dom_sf"/>
</dbReference>
<evidence type="ECO:0000256" key="6">
    <source>
        <dbReference type="SAM" id="MobiDB-lite"/>
    </source>
</evidence>
<dbReference type="InterPro" id="IPR001609">
    <property type="entry name" value="Myosin_head_motor_dom-like"/>
</dbReference>
<keyword evidence="4" id="KW-0505">Motor protein</keyword>
<organism evidence="8 9">
    <name type="scientific">Protopolystoma xenopodis</name>
    <dbReference type="NCBI Taxonomy" id="117903"/>
    <lineage>
        <taxon>Eukaryota</taxon>
        <taxon>Metazoa</taxon>
        <taxon>Spiralia</taxon>
        <taxon>Lophotrochozoa</taxon>
        <taxon>Platyhelminthes</taxon>
        <taxon>Monogenea</taxon>
        <taxon>Polyopisthocotylea</taxon>
        <taxon>Polystomatidea</taxon>
        <taxon>Polystomatidae</taxon>
        <taxon>Protopolystoma</taxon>
    </lineage>
</organism>
<keyword evidence="5" id="KW-0009">Actin-binding</keyword>